<proteinExistence type="predicted"/>
<dbReference type="Proteomes" id="UP000663760">
    <property type="component" value="Chromosome 13"/>
</dbReference>
<keyword evidence="1" id="KW-0812">Transmembrane</keyword>
<reference evidence="2" key="1">
    <citation type="submission" date="2020-02" db="EMBL/GenBank/DDBJ databases">
        <authorList>
            <person name="Scholz U."/>
            <person name="Mascher M."/>
            <person name="Fiebig A."/>
        </authorList>
    </citation>
    <scope>NUCLEOTIDE SEQUENCE</scope>
</reference>
<evidence type="ECO:0000313" key="2">
    <source>
        <dbReference type="EMBL" id="CAA7407066.1"/>
    </source>
</evidence>
<evidence type="ECO:0000256" key="1">
    <source>
        <dbReference type="SAM" id="Phobius"/>
    </source>
</evidence>
<dbReference type="PROSITE" id="PS51257">
    <property type="entry name" value="PROKAR_LIPOPROTEIN"/>
    <property type="match status" value="1"/>
</dbReference>
<dbReference type="EMBL" id="LR746276">
    <property type="protein sequence ID" value="CAA7407066.1"/>
    <property type="molecule type" value="Genomic_DNA"/>
</dbReference>
<protein>
    <submittedName>
        <fullName evidence="2">Uncharacterized protein</fullName>
    </submittedName>
</protein>
<dbReference type="AlphaFoldDB" id="A0A7I8LBP7"/>
<name>A0A7I8LBP7_SPIIN</name>
<keyword evidence="3" id="KW-1185">Reference proteome</keyword>
<sequence length="88" mass="9377">MSSGGREALVWRGLILMAVVIMVSCRFVDSRAVREPSVVSNDDKVTYASAHGGPPLAAELRRDRQSTPVLMSLLSMLGSGPSRKGPGH</sequence>
<gene>
    <name evidence="2" type="ORF">SI8410_13017744</name>
</gene>
<evidence type="ECO:0000313" key="3">
    <source>
        <dbReference type="Proteomes" id="UP000663760"/>
    </source>
</evidence>
<feature type="transmembrane region" description="Helical" evidence="1">
    <location>
        <begin position="12"/>
        <end position="28"/>
    </location>
</feature>
<accession>A0A7I8LBP7</accession>
<organism evidence="2 3">
    <name type="scientific">Spirodela intermedia</name>
    <name type="common">Intermediate duckweed</name>
    <dbReference type="NCBI Taxonomy" id="51605"/>
    <lineage>
        <taxon>Eukaryota</taxon>
        <taxon>Viridiplantae</taxon>
        <taxon>Streptophyta</taxon>
        <taxon>Embryophyta</taxon>
        <taxon>Tracheophyta</taxon>
        <taxon>Spermatophyta</taxon>
        <taxon>Magnoliopsida</taxon>
        <taxon>Liliopsida</taxon>
        <taxon>Araceae</taxon>
        <taxon>Lemnoideae</taxon>
        <taxon>Spirodela</taxon>
    </lineage>
</organism>
<keyword evidence="1" id="KW-0472">Membrane</keyword>
<keyword evidence="1" id="KW-1133">Transmembrane helix</keyword>